<dbReference type="FunFam" id="3.30.300.90:FF:000001">
    <property type="entry name" value="Transcriptional regulator BolA"/>
    <property type="match status" value="1"/>
</dbReference>
<dbReference type="OrthoDB" id="5296536at2"/>
<dbReference type="Pfam" id="PF01722">
    <property type="entry name" value="BolA"/>
    <property type="match status" value="1"/>
</dbReference>
<dbReference type="PANTHER" id="PTHR46229:SF2">
    <property type="entry name" value="BOLA-LIKE PROTEIN 1"/>
    <property type="match status" value="1"/>
</dbReference>
<dbReference type="AlphaFoldDB" id="A6G4Y3"/>
<evidence type="ECO:0000256" key="2">
    <source>
        <dbReference type="ARBA" id="ARBA00074073"/>
    </source>
</evidence>
<dbReference type="PIRSF" id="PIRSF003113">
    <property type="entry name" value="BolA"/>
    <property type="match status" value="1"/>
</dbReference>
<dbReference type="PANTHER" id="PTHR46229">
    <property type="entry name" value="BOLA TRANSCRIPTION REGULATOR"/>
    <property type="match status" value="1"/>
</dbReference>
<dbReference type="GO" id="GO:0051301">
    <property type="term" value="P:cell division"/>
    <property type="evidence" value="ECO:0007669"/>
    <property type="project" value="UniProtKB-KW"/>
</dbReference>
<comment type="caution">
    <text evidence="4">The sequence shown here is derived from an EMBL/GenBank/DDBJ whole genome shotgun (WGS) entry which is preliminary data.</text>
</comment>
<evidence type="ECO:0000256" key="1">
    <source>
        <dbReference type="ARBA" id="ARBA00005578"/>
    </source>
</evidence>
<dbReference type="EMBL" id="ABCS01000023">
    <property type="protein sequence ID" value="EDM79075.1"/>
    <property type="molecule type" value="Genomic_DNA"/>
</dbReference>
<dbReference type="RefSeq" id="WP_006971782.1">
    <property type="nucleotide sequence ID" value="NZ_ABCS01000023.1"/>
</dbReference>
<dbReference type="InterPro" id="IPR002634">
    <property type="entry name" value="BolA"/>
</dbReference>
<dbReference type="STRING" id="391625.PPSIR1_10745"/>
<comment type="similarity">
    <text evidence="1 3">Belongs to the BolA/IbaG family.</text>
</comment>
<accession>A6G4Y3</accession>
<protein>
    <recommendedName>
        <fullName evidence="2">DNA-binding transcriptional regulator BolA</fullName>
    </recommendedName>
</protein>
<keyword evidence="5" id="KW-1185">Reference proteome</keyword>
<organism evidence="4 5">
    <name type="scientific">Plesiocystis pacifica SIR-1</name>
    <dbReference type="NCBI Taxonomy" id="391625"/>
    <lineage>
        <taxon>Bacteria</taxon>
        <taxon>Pseudomonadati</taxon>
        <taxon>Myxococcota</taxon>
        <taxon>Polyangia</taxon>
        <taxon>Nannocystales</taxon>
        <taxon>Nannocystaceae</taxon>
        <taxon>Plesiocystis</taxon>
    </lineage>
</organism>
<evidence type="ECO:0000313" key="5">
    <source>
        <dbReference type="Proteomes" id="UP000005801"/>
    </source>
</evidence>
<sequence length="106" mass="10978">MSGPVQDSIHDALVAALAPTVLEVINESGNHNVPPGSETHFKVIVVSPAFEGKTLVARHRAVNSALAEQLAGPVHALSIQAFTAPQWAERGGVVPDSPPCLGGSKR</sequence>
<dbReference type="Proteomes" id="UP000005801">
    <property type="component" value="Unassembled WGS sequence"/>
</dbReference>
<evidence type="ECO:0000256" key="3">
    <source>
        <dbReference type="RuleBase" id="RU003860"/>
    </source>
</evidence>
<dbReference type="GO" id="GO:1990229">
    <property type="term" value="C:iron-sulfur cluster assembly complex"/>
    <property type="evidence" value="ECO:0007669"/>
    <property type="project" value="UniProtKB-ARBA"/>
</dbReference>
<dbReference type="Gene3D" id="3.30.300.90">
    <property type="entry name" value="BolA-like"/>
    <property type="match status" value="1"/>
</dbReference>
<dbReference type="InterPro" id="IPR050961">
    <property type="entry name" value="BolA/IbaG_stress_morph_reg"/>
</dbReference>
<dbReference type="SUPFAM" id="SSF82657">
    <property type="entry name" value="BolA-like"/>
    <property type="match status" value="1"/>
</dbReference>
<dbReference type="eggNOG" id="COG0271">
    <property type="taxonomic scope" value="Bacteria"/>
</dbReference>
<gene>
    <name evidence="4" type="ORF">PPSIR1_10745</name>
</gene>
<reference evidence="4 5" key="1">
    <citation type="submission" date="2007-06" db="EMBL/GenBank/DDBJ databases">
        <authorList>
            <person name="Shimkets L."/>
            <person name="Ferriera S."/>
            <person name="Johnson J."/>
            <person name="Kravitz S."/>
            <person name="Beeson K."/>
            <person name="Sutton G."/>
            <person name="Rogers Y.-H."/>
            <person name="Friedman R."/>
            <person name="Frazier M."/>
            <person name="Venter J.C."/>
        </authorList>
    </citation>
    <scope>NUCLEOTIDE SEQUENCE [LARGE SCALE GENOMIC DNA]</scope>
    <source>
        <strain evidence="4 5">SIR-1</strain>
    </source>
</reference>
<keyword evidence="4" id="KW-0131">Cell cycle</keyword>
<dbReference type="InterPro" id="IPR036065">
    <property type="entry name" value="BolA-like_sf"/>
</dbReference>
<evidence type="ECO:0000313" key="4">
    <source>
        <dbReference type="EMBL" id="EDM79075.1"/>
    </source>
</evidence>
<name>A6G4Y3_9BACT</name>
<keyword evidence="4" id="KW-0132">Cell division</keyword>
<proteinExistence type="inferred from homology"/>